<comment type="caution">
    <text evidence="1">The sequence shown here is derived from an EMBL/GenBank/DDBJ whole genome shotgun (WGS) entry which is preliminary data.</text>
</comment>
<protein>
    <submittedName>
        <fullName evidence="1">Uncharacterized protein</fullName>
    </submittedName>
</protein>
<evidence type="ECO:0000313" key="2">
    <source>
        <dbReference type="Proteomes" id="UP000182661"/>
    </source>
</evidence>
<evidence type="ECO:0000313" key="1">
    <source>
        <dbReference type="EMBL" id="OJF97568.1"/>
    </source>
</evidence>
<sequence length="213" mass="23031">MAITFPRSDVLQSGIISPDGWQFKLTYRQETSRQARGVTLVKDLGTPLFGMSATTRPLYPAEALSFEAVLESLDGGVHAFYATDLRAPYPIAHLDGAFTDDAVISSIGINNKSLALSGLDSGFKISRGDYLSFAVPGWRSLHQAMETVTADGAGISPSFEVRPHLFPGTEPGLAVRLKHARTSMMIMADTISKQQVDTRRTVISFQAVQCPPA</sequence>
<dbReference type="EMBL" id="LSRP01000082">
    <property type="protein sequence ID" value="OJF97568.1"/>
    <property type="molecule type" value="Genomic_DNA"/>
</dbReference>
<gene>
    <name evidence="1" type="ORF">AX760_16525</name>
</gene>
<accession>A0A657LSS7</accession>
<dbReference type="Proteomes" id="UP000182661">
    <property type="component" value="Unassembled WGS sequence"/>
</dbReference>
<reference evidence="1 2" key="1">
    <citation type="submission" date="2016-02" db="EMBL/GenBank/DDBJ databases">
        <title>Genome sequencing of a beta-galactosidase producing bacteria Rhizobium sp. 59.</title>
        <authorList>
            <person name="Wang D."/>
            <person name="Kot W."/>
            <person name="Qin Y."/>
            <person name="Hansen L."/>
            <person name="Naqvi K."/>
            <person name="Rensing C."/>
        </authorList>
    </citation>
    <scope>NUCLEOTIDE SEQUENCE [LARGE SCALE GENOMIC DNA]</scope>
    <source>
        <strain evidence="1 2">59</strain>
    </source>
</reference>
<keyword evidence="2" id="KW-1185">Reference proteome</keyword>
<proteinExistence type="predicted"/>
<dbReference type="AlphaFoldDB" id="A0A657LSS7"/>
<name>A0A657LSS7_9HYPH</name>
<organism evidence="1 2">
    <name type="scientific">Pararhizobium antarcticum</name>
    <dbReference type="NCBI Taxonomy" id="1798805"/>
    <lineage>
        <taxon>Bacteria</taxon>
        <taxon>Pseudomonadati</taxon>
        <taxon>Pseudomonadota</taxon>
        <taxon>Alphaproteobacteria</taxon>
        <taxon>Hyphomicrobiales</taxon>
        <taxon>Rhizobiaceae</taxon>
        <taxon>Rhizobium/Agrobacterium group</taxon>
        <taxon>Pararhizobium</taxon>
    </lineage>
</organism>
<dbReference type="RefSeq" id="WP_071832943.1">
    <property type="nucleotide sequence ID" value="NZ_LSRP01000082.1"/>
</dbReference>
<dbReference type="OrthoDB" id="8265479at2"/>